<dbReference type="STRING" id="404692.A0A0J6Y801"/>
<dbReference type="Gene3D" id="3.60.15.10">
    <property type="entry name" value="Ribonuclease Z/Hydroxyacylglutathione hydrolase-like"/>
    <property type="match status" value="1"/>
</dbReference>
<comment type="similarity">
    <text evidence="2">Belongs to the metallo-beta-lactamase superfamily.</text>
</comment>
<evidence type="ECO:0000313" key="8">
    <source>
        <dbReference type="Proteomes" id="UP000054565"/>
    </source>
</evidence>
<evidence type="ECO:0000256" key="3">
    <source>
        <dbReference type="ARBA" id="ARBA00022723"/>
    </source>
</evidence>
<proteinExistence type="inferred from homology"/>
<name>A0A0J6Y801_COCIT</name>
<evidence type="ECO:0000259" key="6">
    <source>
        <dbReference type="Pfam" id="PF00753"/>
    </source>
</evidence>
<sequence>MAGSSNVAGLSLPAPVENQAVVSLSLLSGGYLHLPGNLFVEGASAEEILVCPSMSWLITHRPTNTKIIFDLGLRRDIQNYTPSVYERLKTVVPVVVKEDAFDSLAKAGVDPATDVDIVMFSHLHYDHIGDPSRFGPKTKFVIGPGAGNLLRGPKSYPDDPHSHFDSRLFPPDQVVELPSPSSTAGASNQFWKPLGPFSAARDCFGDASMFIIDSPGHLTGHINLLVRVQPDKWMYLAGDTAHDVRILEGTHNFAVYPDPHTGRPKCAHADKAAAGAHVGRKWFSPMMQLGLTKTSIGSAWPGPDRIVPSEEFMSKLLSLVSCFAVRPLVA</sequence>
<evidence type="ECO:0000256" key="5">
    <source>
        <dbReference type="ARBA" id="ARBA00022833"/>
    </source>
</evidence>
<evidence type="ECO:0000256" key="1">
    <source>
        <dbReference type="ARBA" id="ARBA00001947"/>
    </source>
</evidence>
<evidence type="ECO:0000313" key="7">
    <source>
        <dbReference type="EMBL" id="KMP04806.1"/>
    </source>
</evidence>
<keyword evidence="4" id="KW-0378">Hydrolase</keyword>
<dbReference type="Proteomes" id="UP000054565">
    <property type="component" value="Unassembled WGS sequence"/>
</dbReference>
<evidence type="ECO:0000256" key="4">
    <source>
        <dbReference type="ARBA" id="ARBA00022801"/>
    </source>
</evidence>
<keyword evidence="3" id="KW-0479">Metal-binding</keyword>
<feature type="domain" description="Metallo-beta-lactamase" evidence="6">
    <location>
        <begin position="50"/>
        <end position="246"/>
    </location>
</feature>
<dbReference type="GO" id="GO:0046872">
    <property type="term" value="F:metal ion binding"/>
    <property type="evidence" value="ECO:0007669"/>
    <property type="project" value="UniProtKB-KW"/>
</dbReference>
<dbReference type="EMBL" id="DS028095">
    <property type="protein sequence ID" value="KMP04806.1"/>
    <property type="molecule type" value="Genomic_DNA"/>
</dbReference>
<gene>
    <name evidence="7" type="ORF">CIRG_04487</name>
</gene>
<dbReference type="SUPFAM" id="SSF56281">
    <property type="entry name" value="Metallo-hydrolase/oxidoreductase"/>
    <property type="match status" value="1"/>
</dbReference>
<dbReference type="InterPro" id="IPR051013">
    <property type="entry name" value="MBL_superfamily_lactonases"/>
</dbReference>
<dbReference type="AlphaFoldDB" id="A0A0J6Y801"/>
<dbReference type="GO" id="GO:0016787">
    <property type="term" value="F:hydrolase activity"/>
    <property type="evidence" value="ECO:0007669"/>
    <property type="project" value="UniProtKB-KW"/>
</dbReference>
<organism evidence="7 8">
    <name type="scientific">Coccidioides immitis RMSCC 2394</name>
    <dbReference type="NCBI Taxonomy" id="404692"/>
    <lineage>
        <taxon>Eukaryota</taxon>
        <taxon>Fungi</taxon>
        <taxon>Dikarya</taxon>
        <taxon>Ascomycota</taxon>
        <taxon>Pezizomycotina</taxon>
        <taxon>Eurotiomycetes</taxon>
        <taxon>Eurotiomycetidae</taxon>
        <taxon>Onygenales</taxon>
        <taxon>Onygenaceae</taxon>
        <taxon>Coccidioides</taxon>
    </lineage>
</organism>
<reference evidence="8" key="1">
    <citation type="journal article" date="2010" name="Genome Res.">
        <title>Population genomic sequencing of Coccidioides fungi reveals recent hybridization and transposon control.</title>
        <authorList>
            <person name="Neafsey D.E."/>
            <person name="Barker B.M."/>
            <person name="Sharpton T.J."/>
            <person name="Stajich J.E."/>
            <person name="Park D.J."/>
            <person name="Whiston E."/>
            <person name="Hung C.-Y."/>
            <person name="McMahan C."/>
            <person name="White J."/>
            <person name="Sykes S."/>
            <person name="Heiman D."/>
            <person name="Young S."/>
            <person name="Zeng Q."/>
            <person name="Abouelleil A."/>
            <person name="Aftuck L."/>
            <person name="Bessette D."/>
            <person name="Brown A."/>
            <person name="FitzGerald M."/>
            <person name="Lui A."/>
            <person name="Macdonald J.P."/>
            <person name="Priest M."/>
            <person name="Orbach M.J."/>
            <person name="Galgiani J.N."/>
            <person name="Kirkland T.N."/>
            <person name="Cole G.T."/>
            <person name="Birren B.W."/>
            <person name="Henn M.R."/>
            <person name="Taylor J.W."/>
            <person name="Rounsley S.D."/>
        </authorList>
    </citation>
    <scope>NUCLEOTIDE SEQUENCE [LARGE SCALE GENOMIC DNA]</scope>
    <source>
        <strain evidence="8">RMSCC 2394</strain>
    </source>
</reference>
<keyword evidence="5" id="KW-0862">Zinc</keyword>
<dbReference type="Pfam" id="PF00753">
    <property type="entry name" value="Lactamase_B"/>
    <property type="match status" value="1"/>
</dbReference>
<protein>
    <recommendedName>
        <fullName evidence="6">Metallo-beta-lactamase domain-containing protein</fullName>
    </recommendedName>
</protein>
<comment type="cofactor">
    <cofactor evidence="1">
        <name>Zn(2+)</name>
        <dbReference type="ChEBI" id="CHEBI:29105"/>
    </cofactor>
</comment>
<evidence type="ECO:0000256" key="2">
    <source>
        <dbReference type="ARBA" id="ARBA00007749"/>
    </source>
</evidence>
<dbReference type="OrthoDB" id="10250730at2759"/>
<dbReference type="CDD" id="cd07730">
    <property type="entry name" value="metallo-hydrolase-like_MBL-fold"/>
    <property type="match status" value="1"/>
</dbReference>
<dbReference type="InterPro" id="IPR001279">
    <property type="entry name" value="Metallo-B-lactamas"/>
</dbReference>
<accession>A0A0J6Y801</accession>
<dbReference type="PANTHER" id="PTHR42978">
    <property type="entry name" value="QUORUM-QUENCHING LACTONASE YTNP-RELATED-RELATED"/>
    <property type="match status" value="1"/>
</dbReference>
<dbReference type="InterPro" id="IPR036866">
    <property type="entry name" value="RibonucZ/Hydroxyglut_hydro"/>
</dbReference>
<dbReference type="PANTHER" id="PTHR42978:SF2">
    <property type="entry name" value="102 KBASES UNSTABLE REGION: FROM 1 TO 119443"/>
    <property type="match status" value="1"/>
</dbReference>